<dbReference type="Proteomes" id="UP000326671">
    <property type="component" value="Unassembled WGS sequence"/>
</dbReference>
<dbReference type="OrthoDB" id="323290at2"/>
<keyword evidence="1" id="KW-0238">DNA-binding</keyword>
<dbReference type="RefSeq" id="WP_150438453.1">
    <property type="nucleotide sequence ID" value="NZ_VYKL01000007.1"/>
</dbReference>
<dbReference type="PANTHER" id="PTHR43280:SF2">
    <property type="entry name" value="HTH-TYPE TRANSCRIPTIONAL REGULATOR EXSA"/>
    <property type="match status" value="1"/>
</dbReference>
<dbReference type="EMBL" id="VYKL01000007">
    <property type="protein sequence ID" value="KAA9029933.1"/>
    <property type="molecule type" value="Genomic_DNA"/>
</dbReference>
<dbReference type="Pfam" id="PF20240">
    <property type="entry name" value="DUF6597"/>
    <property type="match status" value="1"/>
</dbReference>
<name>A0A5J5I4F5_9BACI</name>
<dbReference type="GO" id="GO:0043565">
    <property type="term" value="F:sequence-specific DNA binding"/>
    <property type="evidence" value="ECO:0007669"/>
    <property type="project" value="InterPro"/>
</dbReference>
<dbReference type="PANTHER" id="PTHR43280">
    <property type="entry name" value="ARAC-FAMILY TRANSCRIPTIONAL REGULATOR"/>
    <property type="match status" value="1"/>
</dbReference>
<dbReference type="PROSITE" id="PS01124">
    <property type="entry name" value="HTH_ARAC_FAMILY_2"/>
    <property type="match status" value="1"/>
</dbReference>
<dbReference type="InterPro" id="IPR018060">
    <property type="entry name" value="HTH_AraC"/>
</dbReference>
<evidence type="ECO:0000256" key="1">
    <source>
        <dbReference type="ARBA" id="ARBA00023125"/>
    </source>
</evidence>
<evidence type="ECO:0000313" key="3">
    <source>
        <dbReference type="EMBL" id="KAA9029933.1"/>
    </source>
</evidence>
<proteinExistence type="predicted"/>
<sequence length="264" mass="31213">MRITLENQFIPIQPGLRKYADYYIEKKEIDILNQTVVLYYQFQLQKDLNKPILIEPDGCIDILFNCNDTKPQATLYGSFLEKKPYPLQTGQEYFGIRFIPNHDARNLYFSMKEITSKDICLIDFLNLDPNIIELIINEKNFLWRVNLYKELIASKFVSDSSTQRVVRYAINKIYASKGSININNLAKEIGYSTRYLEKQFDQHVGISPKLFSRITRYQYSLYMLTNNHSLWDVIKQNGYYDQAHLIKELKKFGNITPKQLMNER</sequence>
<dbReference type="GO" id="GO:0003700">
    <property type="term" value="F:DNA-binding transcription factor activity"/>
    <property type="evidence" value="ECO:0007669"/>
    <property type="project" value="InterPro"/>
</dbReference>
<evidence type="ECO:0000313" key="4">
    <source>
        <dbReference type="Proteomes" id="UP000326671"/>
    </source>
</evidence>
<evidence type="ECO:0000259" key="2">
    <source>
        <dbReference type="PROSITE" id="PS01124"/>
    </source>
</evidence>
<dbReference type="AlphaFoldDB" id="A0A5J5I4F5"/>
<dbReference type="Pfam" id="PF12833">
    <property type="entry name" value="HTH_18"/>
    <property type="match status" value="1"/>
</dbReference>
<dbReference type="InterPro" id="IPR046532">
    <property type="entry name" value="DUF6597"/>
</dbReference>
<protein>
    <submittedName>
        <fullName evidence="3">Helix-turn-helix domain-containing protein</fullName>
    </submittedName>
</protein>
<comment type="caution">
    <text evidence="3">The sequence shown here is derived from an EMBL/GenBank/DDBJ whole genome shotgun (WGS) entry which is preliminary data.</text>
</comment>
<accession>A0A5J5I4F5</accession>
<dbReference type="Gene3D" id="1.10.10.60">
    <property type="entry name" value="Homeodomain-like"/>
    <property type="match status" value="1"/>
</dbReference>
<organism evidence="3 4">
    <name type="scientific">Niallia endozanthoxylica</name>
    <dbReference type="NCBI Taxonomy" id="2036016"/>
    <lineage>
        <taxon>Bacteria</taxon>
        <taxon>Bacillati</taxon>
        <taxon>Bacillota</taxon>
        <taxon>Bacilli</taxon>
        <taxon>Bacillales</taxon>
        <taxon>Bacillaceae</taxon>
        <taxon>Niallia</taxon>
    </lineage>
</organism>
<reference evidence="3 4" key="1">
    <citation type="submission" date="2019-09" db="EMBL/GenBank/DDBJ databases">
        <title>Whole genome sequences of isolates from the Mars Exploration Rovers.</title>
        <authorList>
            <person name="Seuylemezian A."/>
            <person name="Vaishampayan P."/>
        </authorList>
    </citation>
    <scope>NUCLEOTIDE SEQUENCE [LARGE SCALE GENOMIC DNA]</scope>
    <source>
        <strain evidence="3 4">MER_TA_151</strain>
    </source>
</reference>
<dbReference type="SMART" id="SM00342">
    <property type="entry name" value="HTH_ARAC"/>
    <property type="match status" value="1"/>
</dbReference>
<gene>
    <name evidence="3" type="ORF">F4V44_02715</name>
</gene>
<feature type="domain" description="HTH araC/xylS-type" evidence="2">
    <location>
        <begin position="163"/>
        <end position="263"/>
    </location>
</feature>
<keyword evidence="4" id="KW-1185">Reference proteome</keyword>